<dbReference type="OrthoDB" id="5790271at2"/>
<organism evidence="2 3">
    <name type="scientific">Rheinheimera mesophila</name>
    <dbReference type="NCBI Taxonomy" id="1547515"/>
    <lineage>
        <taxon>Bacteria</taxon>
        <taxon>Pseudomonadati</taxon>
        <taxon>Pseudomonadota</taxon>
        <taxon>Gammaproteobacteria</taxon>
        <taxon>Chromatiales</taxon>
        <taxon>Chromatiaceae</taxon>
        <taxon>Rheinheimera</taxon>
    </lineage>
</organism>
<dbReference type="Proteomes" id="UP000276260">
    <property type="component" value="Unassembled WGS sequence"/>
</dbReference>
<evidence type="ECO:0000259" key="1">
    <source>
        <dbReference type="Pfam" id="PF14341"/>
    </source>
</evidence>
<accession>A0A3P3QII3</accession>
<sequence>MRYQERGAVLIVSLMLLAVATVVGIAGIGNTQLAERIASNQKQASEAFMAAESGLVRAKVWFDDPANAGLWGDSAATLAAINAGQQNLQNSAQWRLESVDYVSNPGFALLVSVGTISNTGVQRKVQALYQQAKASGNLAAMNIIGNIKTFDTANSASFEIIGELDAQGNAIGPALATNTDANVELMETDINSKGRMDNYKGGIKKVEFDDPFGDPQKMAEFIAALKAEYYALPVAQRGVAPNNMGTVAVPRITYHSGPLQLKGNNSGAGILVVEGNLSFSGTPSFEGLIIVTGQTFTISGGGNGGVLGGAVVFANPLQDANTGEWSFGKAEATFVFDVDGGGKATFRYDKGSLETARDLLSENGVAQQMWQLDSSAGSSAATPSSMSAWSEVY</sequence>
<dbReference type="AlphaFoldDB" id="A0A3P3QII3"/>
<feature type="domain" description="Type 4 fimbrial biogenesis protein PilX N-terminal" evidence="1">
    <location>
        <begin position="6"/>
        <end position="55"/>
    </location>
</feature>
<name>A0A3P3QII3_9GAMM</name>
<keyword evidence="3" id="KW-1185">Reference proteome</keyword>
<gene>
    <name evidence="2" type="ORF">EIK76_08860</name>
</gene>
<dbReference type="RefSeq" id="WP_046518670.1">
    <property type="nucleotide sequence ID" value="NZ_LAVS01000003.1"/>
</dbReference>
<proteinExistence type="predicted"/>
<comment type="caution">
    <text evidence="2">The sequence shown here is derived from an EMBL/GenBank/DDBJ whole genome shotgun (WGS) entry which is preliminary data.</text>
</comment>
<dbReference type="InterPro" id="IPR025746">
    <property type="entry name" value="PilX_N_dom"/>
</dbReference>
<evidence type="ECO:0000313" key="3">
    <source>
        <dbReference type="Proteomes" id="UP000276260"/>
    </source>
</evidence>
<reference evidence="2 3" key="1">
    <citation type="submission" date="2018-11" db="EMBL/GenBank/DDBJ databases">
        <title>Draft genome analysis of Rheinheimera mesophila isolated from an industrial waste site.</title>
        <authorList>
            <person name="Yu Q."/>
            <person name="Qi Y."/>
            <person name="Zhang H."/>
            <person name="Lu Y."/>
            <person name="Pu J."/>
        </authorList>
    </citation>
    <scope>NUCLEOTIDE SEQUENCE [LARGE SCALE GENOMIC DNA]</scope>
    <source>
        <strain evidence="2 3">IITR13</strain>
    </source>
</reference>
<dbReference type="EMBL" id="RRCF01000002">
    <property type="protein sequence ID" value="RRJ20987.1"/>
    <property type="molecule type" value="Genomic_DNA"/>
</dbReference>
<dbReference type="Pfam" id="PF14341">
    <property type="entry name" value="PilX_N"/>
    <property type="match status" value="1"/>
</dbReference>
<evidence type="ECO:0000313" key="2">
    <source>
        <dbReference type="EMBL" id="RRJ20987.1"/>
    </source>
</evidence>
<protein>
    <recommendedName>
        <fullName evidence="1">Type 4 fimbrial biogenesis protein PilX N-terminal domain-containing protein</fullName>
    </recommendedName>
</protein>